<comment type="subcellular location">
    <subcellularLocation>
        <location evidence="1">Membrane</location>
    </subcellularLocation>
</comment>
<dbReference type="InterPro" id="IPR050515">
    <property type="entry name" value="Beta-lactam/transpept"/>
</dbReference>
<evidence type="ECO:0000256" key="2">
    <source>
        <dbReference type="ARBA" id="ARBA00022645"/>
    </source>
</evidence>
<dbReference type="PANTHER" id="PTHR30627">
    <property type="entry name" value="PEPTIDOGLYCAN D,D-TRANSPEPTIDASE"/>
    <property type="match status" value="1"/>
</dbReference>
<dbReference type="Gene3D" id="3.90.1310.10">
    <property type="entry name" value="Penicillin-binding protein 2a (Domain 2)"/>
    <property type="match status" value="1"/>
</dbReference>
<keyword evidence="2" id="KW-0645">Protease</keyword>
<organism evidence="5">
    <name type="scientific">Roseihalotalea indica</name>
    <dbReference type="NCBI Taxonomy" id="2867963"/>
    <lineage>
        <taxon>Bacteria</taxon>
        <taxon>Pseudomonadati</taxon>
        <taxon>Bacteroidota</taxon>
        <taxon>Cytophagia</taxon>
        <taxon>Cytophagales</taxon>
        <taxon>Catalimonadaceae</taxon>
        <taxon>Roseihalotalea</taxon>
    </lineage>
</organism>
<accession>A0AA49GR59</accession>
<keyword evidence="3" id="KW-0472">Membrane</keyword>
<keyword evidence="2" id="KW-0378">Hydrolase</keyword>
<dbReference type="Pfam" id="PF03717">
    <property type="entry name" value="PBP_dimer"/>
    <property type="match status" value="1"/>
</dbReference>
<dbReference type="Gene3D" id="3.30.10.20">
    <property type="match status" value="1"/>
</dbReference>
<reference evidence="5" key="1">
    <citation type="journal article" date="2023" name="Comput. Struct. Biotechnol. J.">
        <title>Discovery of a novel marine Bacteroidetes with a rich repertoire of carbohydrate-active enzymes.</title>
        <authorList>
            <person name="Chen B."/>
            <person name="Liu G."/>
            <person name="Chen Q."/>
            <person name="Wang H."/>
            <person name="Liu L."/>
            <person name="Tang K."/>
        </authorList>
    </citation>
    <scope>NUCLEOTIDE SEQUENCE</scope>
    <source>
        <strain evidence="5">TK19036</strain>
    </source>
</reference>
<sequence>MNIKNSIVLRVRIAFLAILVLSGFLVHRIVTLQTEEGDRWRELAEQATVQYRAVPAARGNVYADDGSLLATSLPYYRVAFDPSVADDTLFHSNIRALSEQLSNYFGGDVRYHQRKITRAREEGKQYLMLSQEKINHLEKDKLAQWPIFREGRYKGGVIFEPVKLRYKPFGYLGARTIGFVNENGKGAGLEYSFNRYLAGQAGQGLFQKMQGNHWKPVYDGSEVKPVQGLDIETTIDINLQDVTQASLLSALYEHDAEYGCAVVMEVQTGEIKAISNLSKRQDGKYAEIYNYAVGGLTEPGSTFKLASVIALLEEAGLQLTDTMATGKGIYRFHDRIMRDAKWGGFGTITLKEAFSKSSNVAISRWVDQYFGLKPSRYIEYLKDMGLTEPLGFQLAGEGVPYVPTPDDKSWSGVTLPWMSIGYSLKMTPLQILAFYNAIANDGKLVQPILVKKVKEADQEEQEFEAAVLRERICSPATLRKVRQLLESVVQEGTASNIRNDYYRVAGKTGTAKLLEDGEYTTKYYTSFAGYFPADRPKYSCVIVINNPKGYQQYGSDVAAPVFKEIADKIYATDLSLHEPLPVQFARAEGIFPVIQAGNRDDLQEICTALDIQQLSTDDASEWVRAQPVNQLIRWKQEAVNQSQMPNLEGMTLRDALYLLEQRGLRVEYKGTGRVTKQSLSPGESLKKGNTVWLELQG</sequence>
<name>A0AA49GR59_9BACT</name>
<evidence type="ECO:0000256" key="1">
    <source>
        <dbReference type="ARBA" id="ARBA00004370"/>
    </source>
</evidence>
<feature type="domain" description="PASTA" evidence="4">
    <location>
        <begin position="638"/>
        <end position="697"/>
    </location>
</feature>
<dbReference type="GO" id="GO:0005886">
    <property type="term" value="C:plasma membrane"/>
    <property type="evidence" value="ECO:0007669"/>
    <property type="project" value="TreeGrafter"/>
</dbReference>
<dbReference type="InterPro" id="IPR005311">
    <property type="entry name" value="PBP_dimer"/>
</dbReference>
<dbReference type="GO" id="GO:0004180">
    <property type="term" value="F:carboxypeptidase activity"/>
    <property type="evidence" value="ECO:0007669"/>
    <property type="project" value="UniProtKB-KW"/>
</dbReference>
<dbReference type="SUPFAM" id="SSF54184">
    <property type="entry name" value="Penicillin-binding protein 2x (pbp-2x), c-terminal domain"/>
    <property type="match status" value="1"/>
</dbReference>
<dbReference type="GO" id="GO:0071555">
    <property type="term" value="P:cell wall organization"/>
    <property type="evidence" value="ECO:0007669"/>
    <property type="project" value="TreeGrafter"/>
</dbReference>
<evidence type="ECO:0000256" key="3">
    <source>
        <dbReference type="ARBA" id="ARBA00023136"/>
    </source>
</evidence>
<protein>
    <submittedName>
        <fullName evidence="5">Penicillin-binding protein</fullName>
    </submittedName>
</protein>
<dbReference type="Gene3D" id="3.30.450.330">
    <property type="match status" value="1"/>
</dbReference>
<dbReference type="PANTHER" id="PTHR30627:SF1">
    <property type="entry name" value="PEPTIDOGLYCAN D,D-TRANSPEPTIDASE FTSI"/>
    <property type="match status" value="1"/>
</dbReference>
<gene>
    <name evidence="5" type="ORF">K4G66_04735</name>
</gene>
<dbReference type="InterPro" id="IPR001460">
    <property type="entry name" value="PCN-bd_Tpept"/>
</dbReference>
<dbReference type="SMART" id="SM00740">
    <property type="entry name" value="PASTA"/>
    <property type="match status" value="1"/>
</dbReference>
<evidence type="ECO:0000259" key="4">
    <source>
        <dbReference type="PROSITE" id="PS51178"/>
    </source>
</evidence>
<dbReference type="CDD" id="cd06575">
    <property type="entry name" value="PASTA_Pbp2x-like_2"/>
    <property type="match status" value="1"/>
</dbReference>
<keyword evidence="2" id="KW-0121">Carboxypeptidase</keyword>
<reference evidence="5" key="2">
    <citation type="journal article" date="2024" name="Antonie Van Leeuwenhoek">
        <title>Roseihalotalea indica gen. nov., sp. nov., a halophilic Bacteroidetes from mesopelagic Southwest Indian Ocean with higher carbohydrate metabolic potential.</title>
        <authorList>
            <person name="Chen B."/>
            <person name="Zhang M."/>
            <person name="Lin D."/>
            <person name="Ye J."/>
            <person name="Tang K."/>
        </authorList>
    </citation>
    <scope>NUCLEOTIDE SEQUENCE</scope>
    <source>
        <strain evidence="5">TK19036</strain>
    </source>
</reference>
<dbReference type="Pfam" id="PF00905">
    <property type="entry name" value="Transpeptidase"/>
    <property type="match status" value="1"/>
</dbReference>
<dbReference type="InterPro" id="IPR012338">
    <property type="entry name" value="Beta-lactam/transpept-like"/>
</dbReference>
<dbReference type="PROSITE" id="PS51178">
    <property type="entry name" value="PASTA"/>
    <property type="match status" value="1"/>
</dbReference>
<dbReference type="InterPro" id="IPR036138">
    <property type="entry name" value="PBP_dimer_sf"/>
</dbReference>
<dbReference type="GO" id="GO:0008658">
    <property type="term" value="F:penicillin binding"/>
    <property type="evidence" value="ECO:0007669"/>
    <property type="project" value="InterPro"/>
</dbReference>
<evidence type="ECO:0000313" key="5">
    <source>
        <dbReference type="EMBL" id="WKN38013.1"/>
    </source>
</evidence>
<dbReference type="SUPFAM" id="SSF56601">
    <property type="entry name" value="beta-lactamase/transpeptidase-like"/>
    <property type="match status" value="1"/>
</dbReference>
<dbReference type="InterPro" id="IPR005543">
    <property type="entry name" value="PASTA_dom"/>
</dbReference>
<dbReference type="Pfam" id="PF03793">
    <property type="entry name" value="PASTA"/>
    <property type="match status" value="1"/>
</dbReference>
<dbReference type="Gene3D" id="3.40.710.10">
    <property type="entry name" value="DD-peptidase/beta-lactamase superfamily"/>
    <property type="match status" value="1"/>
</dbReference>
<dbReference type="SUPFAM" id="SSF56519">
    <property type="entry name" value="Penicillin binding protein dimerisation domain"/>
    <property type="match status" value="1"/>
</dbReference>
<proteinExistence type="predicted"/>
<dbReference type="AlphaFoldDB" id="A0AA49GR59"/>
<dbReference type="EMBL" id="CP120682">
    <property type="protein sequence ID" value="WKN38013.1"/>
    <property type="molecule type" value="Genomic_DNA"/>
</dbReference>